<evidence type="ECO:0000256" key="1">
    <source>
        <dbReference type="ARBA" id="ARBA00004123"/>
    </source>
</evidence>
<proteinExistence type="predicted"/>
<comment type="subcellular location">
    <subcellularLocation>
        <location evidence="1">Nucleus</location>
    </subcellularLocation>
</comment>
<dbReference type="GO" id="GO:0009788">
    <property type="term" value="P:negative regulation of abscisic acid-activated signaling pathway"/>
    <property type="evidence" value="ECO:0007669"/>
    <property type="project" value="InterPro"/>
</dbReference>
<evidence type="ECO:0000256" key="6">
    <source>
        <dbReference type="PROSITE-ProRule" id="PRU00042"/>
    </source>
</evidence>
<evidence type="ECO:0000256" key="3">
    <source>
        <dbReference type="ARBA" id="ARBA00022771"/>
    </source>
</evidence>
<dbReference type="InterPro" id="IPR013087">
    <property type="entry name" value="Znf_C2H2_type"/>
</dbReference>
<dbReference type="SUPFAM" id="SSF57667">
    <property type="entry name" value="beta-beta-alpha zinc fingers"/>
    <property type="match status" value="1"/>
</dbReference>
<comment type="caution">
    <text evidence="9">The sequence shown here is derived from an EMBL/GenBank/DDBJ whole genome shotgun (WGS) entry which is preliminary data.</text>
</comment>
<dbReference type="GO" id="GO:0008270">
    <property type="term" value="F:zinc ion binding"/>
    <property type="evidence" value="ECO:0007669"/>
    <property type="project" value="UniProtKB-KW"/>
</dbReference>
<evidence type="ECO:0000313" key="10">
    <source>
        <dbReference type="Proteomes" id="UP001141806"/>
    </source>
</evidence>
<dbReference type="Proteomes" id="UP001141806">
    <property type="component" value="Unassembled WGS sequence"/>
</dbReference>
<dbReference type="PROSITE" id="PS50157">
    <property type="entry name" value="ZINC_FINGER_C2H2_2"/>
    <property type="match status" value="1"/>
</dbReference>
<keyword evidence="4" id="KW-0862">Zinc</keyword>
<evidence type="ECO:0000256" key="5">
    <source>
        <dbReference type="ARBA" id="ARBA00023242"/>
    </source>
</evidence>
<dbReference type="Pfam" id="PF13912">
    <property type="entry name" value="zf-C2H2_6"/>
    <property type="match status" value="1"/>
</dbReference>
<keyword evidence="10" id="KW-1185">Reference proteome</keyword>
<accession>A0A9Q0HF10</accession>
<dbReference type="PROSITE" id="PS00028">
    <property type="entry name" value="ZINC_FINGER_C2H2_1"/>
    <property type="match status" value="1"/>
</dbReference>
<gene>
    <name evidence="9" type="ORF">NE237_024000</name>
</gene>
<feature type="region of interest" description="Disordered" evidence="7">
    <location>
        <begin position="18"/>
        <end position="37"/>
    </location>
</feature>
<keyword evidence="3 6" id="KW-0863">Zinc-finger</keyword>
<name>A0A9Q0HF10_9MAGN</name>
<dbReference type="OrthoDB" id="1933825at2759"/>
<organism evidence="9 10">
    <name type="scientific">Protea cynaroides</name>
    <dbReference type="NCBI Taxonomy" id="273540"/>
    <lineage>
        <taxon>Eukaryota</taxon>
        <taxon>Viridiplantae</taxon>
        <taxon>Streptophyta</taxon>
        <taxon>Embryophyta</taxon>
        <taxon>Tracheophyta</taxon>
        <taxon>Spermatophyta</taxon>
        <taxon>Magnoliopsida</taxon>
        <taxon>Proteales</taxon>
        <taxon>Proteaceae</taxon>
        <taxon>Protea</taxon>
    </lineage>
</organism>
<sequence length="225" mass="25870">MINTICFLPMDFLNREPCPTTEDMKQKEVQEEEEHDKEKNYDLFLDLTLSSKNTDHELKPELNLIKCSNLVMSLDSENKPEGSEAEPRIFPCNYCHKKFYSSQALGGHQNAHKRERTLAKKQRAGGVLAMEELHMDYHPYSSLDSFSHHGSFQSLGIQVHSMIHKPYQNAHHGRWFRHPIHHQPAIGRLTTMDCKDISSCRLSSPGDSKTNDQKAKLNLDLSLEL</sequence>
<protein>
    <recommendedName>
        <fullName evidence="8">C2H2-type domain-containing protein</fullName>
    </recommendedName>
</protein>
<dbReference type="InterPro" id="IPR044246">
    <property type="entry name" value="ZFP3-like"/>
</dbReference>
<evidence type="ECO:0000256" key="4">
    <source>
        <dbReference type="ARBA" id="ARBA00022833"/>
    </source>
</evidence>
<dbReference type="PANTHER" id="PTHR47287:SF15">
    <property type="entry name" value="ZINC FINGER PROTEIN 3-LIKE"/>
    <property type="match status" value="1"/>
</dbReference>
<dbReference type="EMBL" id="JAMYWD010000008">
    <property type="protein sequence ID" value="KAJ4964061.1"/>
    <property type="molecule type" value="Genomic_DNA"/>
</dbReference>
<evidence type="ECO:0000256" key="7">
    <source>
        <dbReference type="SAM" id="MobiDB-lite"/>
    </source>
</evidence>
<dbReference type="GO" id="GO:0005634">
    <property type="term" value="C:nucleus"/>
    <property type="evidence" value="ECO:0007669"/>
    <property type="project" value="UniProtKB-SubCell"/>
</dbReference>
<reference evidence="9" key="1">
    <citation type="journal article" date="2023" name="Plant J.">
        <title>The genome of the king protea, Protea cynaroides.</title>
        <authorList>
            <person name="Chang J."/>
            <person name="Duong T.A."/>
            <person name="Schoeman C."/>
            <person name="Ma X."/>
            <person name="Roodt D."/>
            <person name="Barker N."/>
            <person name="Li Z."/>
            <person name="Van de Peer Y."/>
            <person name="Mizrachi E."/>
        </authorList>
    </citation>
    <scope>NUCLEOTIDE SEQUENCE</scope>
    <source>
        <tissue evidence="9">Young leaves</tissue>
    </source>
</reference>
<keyword evidence="5" id="KW-0539">Nucleus</keyword>
<dbReference type="PANTHER" id="PTHR47287">
    <property type="entry name" value="C2H2 AND C2HC ZINC FINGERS SUPERFAMILY PROTEIN"/>
    <property type="match status" value="1"/>
</dbReference>
<dbReference type="InterPro" id="IPR036236">
    <property type="entry name" value="Znf_C2H2_sf"/>
</dbReference>
<feature type="domain" description="C2H2-type" evidence="8">
    <location>
        <begin position="90"/>
        <end position="117"/>
    </location>
</feature>
<keyword evidence="2" id="KW-0479">Metal-binding</keyword>
<evidence type="ECO:0000256" key="2">
    <source>
        <dbReference type="ARBA" id="ARBA00022723"/>
    </source>
</evidence>
<evidence type="ECO:0000313" key="9">
    <source>
        <dbReference type="EMBL" id="KAJ4964061.1"/>
    </source>
</evidence>
<dbReference type="AlphaFoldDB" id="A0A9Q0HF10"/>
<dbReference type="Gene3D" id="3.30.160.60">
    <property type="entry name" value="Classic Zinc Finger"/>
    <property type="match status" value="1"/>
</dbReference>
<evidence type="ECO:0000259" key="8">
    <source>
        <dbReference type="PROSITE" id="PS50157"/>
    </source>
</evidence>